<feature type="compositionally biased region" description="Polar residues" evidence="1">
    <location>
        <begin position="1"/>
        <end position="14"/>
    </location>
</feature>
<dbReference type="EMBL" id="VJMH01000665">
    <property type="protein sequence ID" value="KAF0714957.1"/>
    <property type="molecule type" value="Genomic_DNA"/>
</dbReference>
<proteinExistence type="predicted"/>
<evidence type="ECO:0000259" key="2">
    <source>
        <dbReference type="Pfam" id="PF24964"/>
    </source>
</evidence>
<keyword evidence="5" id="KW-1185">Reference proteome</keyword>
<dbReference type="PANTHER" id="PTHR47169">
    <property type="entry name" value="OS01G0541250 PROTEIN"/>
    <property type="match status" value="1"/>
</dbReference>
<name>A0A485KFJ2_9STRA</name>
<evidence type="ECO:0000256" key="1">
    <source>
        <dbReference type="SAM" id="MobiDB-lite"/>
    </source>
</evidence>
<protein>
    <submittedName>
        <fullName evidence="4">Aste57867_3626 protein</fullName>
    </submittedName>
</protein>
<dbReference type="GO" id="GO:0003676">
    <property type="term" value="F:nucleic acid binding"/>
    <property type="evidence" value="ECO:0007669"/>
    <property type="project" value="InterPro"/>
</dbReference>
<dbReference type="EMBL" id="CAADRA010000665">
    <property type="protein sequence ID" value="VFT80785.1"/>
    <property type="molecule type" value="Genomic_DNA"/>
</dbReference>
<dbReference type="PANTHER" id="PTHR47169:SF2">
    <property type="entry name" value="OS01G0541250 PROTEIN"/>
    <property type="match status" value="1"/>
</dbReference>
<gene>
    <name evidence="4" type="primary">Aste57867_3626</name>
    <name evidence="3" type="ORF">As57867_003615</name>
    <name evidence="4" type="ORF">ASTE57867_3626</name>
</gene>
<sequence length="431" mass="48302">MPSASRATVTSSALSPRRPRNLSDVDRRMIYERLLEISVDGKLPHGSFVKAALHVGCHARTISRLWDQARASIAAGSAVADTSAKMKGNCGPKVKRQPSEIEAAIKAVAHHDRQTRRSTAFHSKIPKTFIIRHMAKEKTLKGCSHRVKPSLTEDNKKARLKFAFNFLRSGLSESHFFENMYIYVHVDEKWFSITQVNRKFYVYEDETVAIRAVKSKRFITKVMFLTAVARPRHYAHRNRHFDGKIGIWRFVEHTVAHRKCRNRPKGAIVTTPQSVDGVVYSHIIMNKVVPAIQERFPKGGRSGGIFVQQDNASPHKTVTTDTLMSHGVSGISMANQPANSPDFNQKKQSKSIDELISAVEDALYELPSETLGKTFVSLQKVMELAMHDGGGNNYKLPHMRKDVNIKDMALYNVKCSSSTYASASTQINSPS</sequence>
<evidence type="ECO:0000313" key="4">
    <source>
        <dbReference type="EMBL" id="VFT80785.1"/>
    </source>
</evidence>
<evidence type="ECO:0000313" key="5">
    <source>
        <dbReference type="Proteomes" id="UP000332933"/>
    </source>
</evidence>
<evidence type="ECO:0000313" key="3">
    <source>
        <dbReference type="EMBL" id="KAF0714957.1"/>
    </source>
</evidence>
<dbReference type="InterPro" id="IPR056671">
    <property type="entry name" value="DUF7769"/>
</dbReference>
<dbReference type="Proteomes" id="UP000332933">
    <property type="component" value="Unassembled WGS sequence"/>
</dbReference>
<reference evidence="3" key="2">
    <citation type="submission" date="2019-06" db="EMBL/GenBank/DDBJ databases">
        <title>Genomics analysis of Aphanomyces spp. identifies a new class of oomycete effector associated with host adaptation.</title>
        <authorList>
            <person name="Gaulin E."/>
        </authorList>
    </citation>
    <scope>NUCLEOTIDE SEQUENCE</scope>
    <source>
        <strain evidence="3">CBS 578.67</strain>
    </source>
</reference>
<dbReference type="Pfam" id="PF24964">
    <property type="entry name" value="DUF7769"/>
    <property type="match status" value="1"/>
</dbReference>
<organism evidence="4 5">
    <name type="scientific">Aphanomyces stellatus</name>
    <dbReference type="NCBI Taxonomy" id="120398"/>
    <lineage>
        <taxon>Eukaryota</taxon>
        <taxon>Sar</taxon>
        <taxon>Stramenopiles</taxon>
        <taxon>Oomycota</taxon>
        <taxon>Saprolegniomycetes</taxon>
        <taxon>Saprolegniales</taxon>
        <taxon>Verrucalvaceae</taxon>
        <taxon>Aphanomyces</taxon>
    </lineage>
</organism>
<dbReference type="OrthoDB" id="155409at2759"/>
<dbReference type="Gene3D" id="3.30.420.10">
    <property type="entry name" value="Ribonuclease H-like superfamily/Ribonuclease H"/>
    <property type="match status" value="1"/>
</dbReference>
<dbReference type="InterPro" id="IPR036397">
    <property type="entry name" value="RNaseH_sf"/>
</dbReference>
<accession>A0A485KFJ2</accession>
<feature type="region of interest" description="Disordered" evidence="1">
    <location>
        <begin position="1"/>
        <end position="20"/>
    </location>
</feature>
<feature type="domain" description="DUF7769" evidence="2">
    <location>
        <begin position="22"/>
        <end position="76"/>
    </location>
</feature>
<reference evidence="4 5" key="1">
    <citation type="submission" date="2019-03" db="EMBL/GenBank/DDBJ databases">
        <authorList>
            <person name="Gaulin E."/>
            <person name="Dumas B."/>
        </authorList>
    </citation>
    <scope>NUCLEOTIDE SEQUENCE [LARGE SCALE GENOMIC DNA]</scope>
    <source>
        <strain evidence="4">CBS 568.67</strain>
    </source>
</reference>
<dbReference type="AlphaFoldDB" id="A0A485KFJ2"/>